<evidence type="ECO:0008006" key="7">
    <source>
        <dbReference type="Google" id="ProtNLM"/>
    </source>
</evidence>
<dbReference type="InterPro" id="IPR013098">
    <property type="entry name" value="Ig_I-set"/>
</dbReference>
<dbReference type="Proteomes" id="UP000092461">
    <property type="component" value="Unassembled WGS sequence"/>
</dbReference>
<dbReference type="VEuPathDB" id="VectorBase:LLOJ002799"/>
<dbReference type="InterPro" id="IPR013106">
    <property type="entry name" value="Ig_V-set"/>
</dbReference>
<keyword evidence="6" id="KW-1185">Reference proteome</keyword>
<sequence>MFKVLVKFYHGLIAFAALNSLGIFGHKLSDFSSVPTTVKTVENDTVLLPCSHNGPYTNIRWLRDELLLADSGNAAFTPPERVQLFRNGSLQVTNVKLEDTGEYLCQIAGDFGLAIQRHAIEVQYPPSVISYPSGEVAMKVGALFEIVCDARGVPFPIITWRRPGDNATDTDHVESRRRLLVDVKSRNDAGRIECVADNGFGTPAVSGILLVVQFVPEVKAEASIVHTKIGFRATLECSVTAEPSAVVHWFHHTAPIVFGNRKITRQDTVVSSRSQEQLHTRSRHLLIVDNVQDIDLGMYECKAENKVGVKSAIIELTGRPMPSIFKPSTIASSPMTHNLIWQTESLSPIAEYKLRFRQVPTGNLTPNSRLPPPDWTELTIPGEFSDGPIHTAGYVLHGLATGSVYEVVVSARNRYGWSDISKIVRFATAGEIEEATIVSTETIDYDQIDDNIIPDLNSSGNYDYSTSRSAGRCGEITLSMMCFVVYWISLYQEW</sequence>
<dbReference type="PROSITE" id="PS50853">
    <property type="entry name" value="FN3"/>
    <property type="match status" value="1"/>
</dbReference>
<evidence type="ECO:0000256" key="1">
    <source>
        <dbReference type="ARBA" id="ARBA00022737"/>
    </source>
</evidence>
<feature type="domain" description="Fibronectin type-III" evidence="4">
    <location>
        <begin position="321"/>
        <end position="431"/>
    </location>
</feature>
<dbReference type="SMART" id="SM00408">
    <property type="entry name" value="IGc2"/>
    <property type="match status" value="3"/>
</dbReference>
<dbReference type="GO" id="GO:0005886">
    <property type="term" value="C:plasma membrane"/>
    <property type="evidence" value="ECO:0007669"/>
    <property type="project" value="TreeGrafter"/>
</dbReference>
<dbReference type="InterPro" id="IPR036116">
    <property type="entry name" value="FN3_sf"/>
</dbReference>
<evidence type="ECO:0000259" key="3">
    <source>
        <dbReference type="PROSITE" id="PS50835"/>
    </source>
</evidence>
<dbReference type="PROSITE" id="PS50835">
    <property type="entry name" value="IG_LIKE"/>
    <property type="match status" value="3"/>
</dbReference>
<dbReference type="CDD" id="cd00063">
    <property type="entry name" value="FN3"/>
    <property type="match status" value="1"/>
</dbReference>
<dbReference type="SMART" id="SM00409">
    <property type="entry name" value="IG"/>
    <property type="match status" value="3"/>
</dbReference>
<dbReference type="GO" id="GO:0043025">
    <property type="term" value="C:neuronal cell body"/>
    <property type="evidence" value="ECO:0007669"/>
    <property type="project" value="TreeGrafter"/>
</dbReference>
<dbReference type="AlphaFoldDB" id="A0A1B0CEM9"/>
<evidence type="ECO:0000313" key="6">
    <source>
        <dbReference type="Proteomes" id="UP000092461"/>
    </source>
</evidence>
<feature type="domain" description="Ig-like" evidence="3">
    <location>
        <begin position="216"/>
        <end position="317"/>
    </location>
</feature>
<dbReference type="GO" id="GO:0050808">
    <property type="term" value="P:synapse organization"/>
    <property type="evidence" value="ECO:0007669"/>
    <property type="project" value="TreeGrafter"/>
</dbReference>
<protein>
    <recommendedName>
        <fullName evidence="7">Neural cell adhesion molecule l1</fullName>
    </recommendedName>
</protein>
<dbReference type="SUPFAM" id="SSF48726">
    <property type="entry name" value="Immunoglobulin"/>
    <property type="match status" value="3"/>
</dbReference>
<dbReference type="InterPro" id="IPR003961">
    <property type="entry name" value="FN3_dom"/>
</dbReference>
<dbReference type="GO" id="GO:0008046">
    <property type="term" value="F:axon guidance receptor activity"/>
    <property type="evidence" value="ECO:0007669"/>
    <property type="project" value="TreeGrafter"/>
</dbReference>
<evidence type="ECO:0000313" key="5">
    <source>
        <dbReference type="EnsemblMetazoa" id="LLOJ002799-PA"/>
    </source>
</evidence>
<dbReference type="Pfam" id="PF07679">
    <property type="entry name" value="I-set"/>
    <property type="match status" value="1"/>
</dbReference>
<dbReference type="PANTHER" id="PTHR45080:SF4">
    <property type="entry name" value="GH03113P"/>
    <property type="match status" value="1"/>
</dbReference>
<dbReference type="InterPro" id="IPR007110">
    <property type="entry name" value="Ig-like_dom"/>
</dbReference>
<keyword evidence="1" id="KW-0677">Repeat</keyword>
<dbReference type="Gene3D" id="2.60.40.10">
    <property type="entry name" value="Immunoglobulins"/>
    <property type="match status" value="4"/>
</dbReference>
<name>A0A1B0CEM9_LUTLO</name>
<feature type="domain" description="Ig-like" evidence="3">
    <location>
        <begin position="126"/>
        <end position="206"/>
    </location>
</feature>
<feature type="domain" description="Ig-like" evidence="3">
    <location>
        <begin position="29"/>
        <end position="123"/>
    </location>
</feature>
<evidence type="ECO:0000259" key="4">
    <source>
        <dbReference type="PROSITE" id="PS50853"/>
    </source>
</evidence>
<proteinExistence type="predicted"/>
<dbReference type="Pfam" id="PF13927">
    <property type="entry name" value="Ig_3"/>
    <property type="match status" value="1"/>
</dbReference>
<accession>A0A1B0CEM9</accession>
<evidence type="ECO:0000256" key="2">
    <source>
        <dbReference type="ARBA" id="ARBA00023319"/>
    </source>
</evidence>
<dbReference type="CDD" id="cd00096">
    <property type="entry name" value="Ig"/>
    <property type="match status" value="1"/>
</dbReference>
<organism evidence="5 6">
    <name type="scientific">Lutzomyia longipalpis</name>
    <name type="common">Sand fly</name>
    <dbReference type="NCBI Taxonomy" id="7200"/>
    <lineage>
        <taxon>Eukaryota</taxon>
        <taxon>Metazoa</taxon>
        <taxon>Ecdysozoa</taxon>
        <taxon>Arthropoda</taxon>
        <taxon>Hexapoda</taxon>
        <taxon>Insecta</taxon>
        <taxon>Pterygota</taxon>
        <taxon>Neoptera</taxon>
        <taxon>Endopterygota</taxon>
        <taxon>Diptera</taxon>
        <taxon>Nematocera</taxon>
        <taxon>Psychodoidea</taxon>
        <taxon>Psychodidae</taxon>
        <taxon>Lutzomyia</taxon>
        <taxon>Lutzomyia</taxon>
    </lineage>
</organism>
<dbReference type="InterPro" id="IPR013783">
    <property type="entry name" value="Ig-like_fold"/>
</dbReference>
<dbReference type="PANTHER" id="PTHR45080">
    <property type="entry name" value="CONTACTIN 5"/>
    <property type="match status" value="1"/>
</dbReference>
<dbReference type="EMBL" id="AJWK01009016">
    <property type="status" value="NOT_ANNOTATED_CDS"/>
    <property type="molecule type" value="Genomic_DNA"/>
</dbReference>
<dbReference type="EnsemblMetazoa" id="LLOJ002799-RA">
    <property type="protein sequence ID" value="LLOJ002799-PA"/>
    <property type="gene ID" value="LLOJ002799"/>
</dbReference>
<dbReference type="InterPro" id="IPR003598">
    <property type="entry name" value="Ig_sub2"/>
</dbReference>
<dbReference type="VEuPathDB" id="VectorBase:LLONM1_011995"/>
<dbReference type="SUPFAM" id="SSF49265">
    <property type="entry name" value="Fibronectin type III"/>
    <property type="match status" value="1"/>
</dbReference>
<dbReference type="GO" id="GO:0030424">
    <property type="term" value="C:axon"/>
    <property type="evidence" value="ECO:0007669"/>
    <property type="project" value="TreeGrafter"/>
</dbReference>
<dbReference type="InterPro" id="IPR050958">
    <property type="entry name" value="Cell_Adh-Cytoskel_Orgn"/>
</dbReference>
<dbReference type="Pfam" id="PF07686">
    <property type="entry name" value="V-set"/>
    <property type="match status" value="1"/>
</dbReference>
<dbReference type="GO" id="GO:0007156">
    <property type="term" value="P:homophilic cell adhesion via plasma membrane adhesion molecules"/>
    <property type="evidence" value="ECO:0007669"/>
    <property type="project" value="TreeGrafter"/>
</dbReference>
<keyword evidence="2" id="KW-0393">Immunoglobulin domain</keyword>
<dbReference type="InterPro" id="IPR003599">
    <property type="entry name" value="Ig_sub"/>
</dbReference>
<dbReference type="InterPro" id="IPR036179">
    <property type="entry name" value="Ig-like_dom_sf"/>
</dbReference>
<reference evidence="5" key="1">
    <citation type="submission" date="2020-05" db="UniProtKB">
        <authorList>
            <consortium name="EnsemblMetazoa"/>
        </authorList>
    </citation>
    <scope>IDENTIFICATION</scope>
    <source>
        <strain evidence="5">Jacobina</strain>
    </source>
</reference>